<accession>A0A914MI92</accession>
<protein>
    <submittedName>
        <fullName evidence="2">Uncharacterized protein</fullName>
    </submittedName>
</protein>
<sequence length="70" mass="7974">SSAGSYNSAITISKDENKKAKIREALEKMKEAKMKKIFVKIFLEDGTQRGILIDERWTVAETMKQLAIKN</sequence>
<dbReference type="AlphaFoldDB" id="A0A914MI92"/>
<evidence type="ECO:0000313" key="2">
    <source>
        <dbReference type="WBParaSite" id="Minc3s01937g27316"/>
    </source>
</evidence>
<evidence type="ECO:0000313" key="1">
    <source>
        <dbReference type="Proteomes" id="UP000887563"/>
    </source>
</evidence>
<dbReference type="Gene3D" id="3.10.20.90">
    <property type="entry name" value="Phosphatidylinositol 3-kinase Catalytic Subunit, Chain A, domain 1"/>
    <property type="match status" value="1"/>
</dbReference>
<proteinExistence type="predicted"/>
<dbReference type="SUPFAM" id="SSF54236">
    <property type="entry name" value="Ubiquitin-like"/>
    <property type="match status" value="1"/>
</dbReference>
<name>A0A914MI92_MELIC</name>
<dbReference type="WBParaSite" id="Minc3s01937g27316">
    <property type="protein sequence ID" value="Minc3s01937g27316"/>
    <property type="gene ID" value="Minc3s01937g27316"/>
</dbReference>
<dbReference type="PANTHER" id="PTHR11243">
    <property type="entry name" value="GROWTH FACTOR RECEPTOR-BOUND PROTEIN"/>
    <property type="match status" value="1"/>
</dbReference>
<organism evidence="1 2">
    <name type="scientific">Meloidogyne incognita</name>
    <name type="common">Southern root-knot nematode worm</name>
    <name type="synonym">Oxyuris incognita</name>
    <dbReference type="NCBI Taxonomy" id="6306"/>
    <lineage>
        <taxon>Eukaryota</taxon>
        <taxon>Metazoa</taxon>
        <taxon>Ecdysozoa</taxon>
        <taxon>Nematoda</taxon>
        <taxon>Chromadorea</taxon>
        <taxon>Rhabditida</taxon>
        <taxon>Tylenchina</taxon>
        <taxon>Tylenchomorpha</taxon>
        <taxon>Tylenchoidea</taxon>
        <taxon>Meloidogynidae</taxon>
        <taxon>Meloidogyninae</taxon>
        <taxon>Meloidogyne</taxon>
        <taxon>Meloidogyne incognita group</taxon>
    </lineage>
</organism>
<dbReference type="InterPro" id="IPR039664">
    <property type="entry name" value="GRB/APBB1IP"/>
</dbReference>
<keyword evidence="1" id="KW-1185">Reference proteome</keyword>
<dbReference type="PANTHER" id="PTHR11243:SF23">
    <property type="entry name" value="LD06925P"/>
    <property type="match status" value="1"/>
</dbReference>
<reference evidence="2" key="1">
    <citation type="submission" date="2022-11" db="UniProtKB">
        <authorList>
            <consortium name="WormBaseParasite"/>
        </authorList>
    </citation>
    <scope>IDENTIFICATION</scope>
</reference>
<dbReference type="Proteomes" id="UP000887563">
    <property type="component" value="Unplaced"/>
</dbReference>
<dbReference type="InterPro" id="IPR029071">
    <property type="entry name" value="Ubiquitin-like_domsf"/>
</dbReference>